<reference evidence="1 2" key="1">
    <citation type="submission" date="2019-09" db="EMBL/GenBank/DDBJ databases">
        <title>Chitinophaga ginsengihumi sp. nov., isolated from soil of ginseng rhizosphere.</title>
        <authorList>
            <person name="Lee J."/>
        </authorList>
    </citation>
    <scope>NUCLEOTIDE SEQUENCE [LARGE SCALE GENOMIC DNA]</scope>
    <source>
        <strain evidence="1 2">BN140078</strain>
    </source>
</reference>
<protein>
    <submittedName>
        <fullName evidence="1">Uncharacterized protein</fullName>
    </submittedName>
</protein>
<sequence length="112" mass="12921">MTMVIGCLALCVAITWWIRVFTNKVIFTIDTTGIWHNGSMAEWAHIKTYKIERTPGYRYQSSNIHLIIRFRSPGPDMRIRLNGLDIDMQDLLQHITTFSAGQGVVYKGMFKL</sequence>
<evidence type="ECO:0000313" key="2">
    <source>
        <dbReference type="Proteomes" id="UP000324611"/>
    </source>
</evidence>
<organism evidence="1 2">
    <name type="scientific">Chitinophaga agrisoli</name>
    <dbReference type="NCBI Taxonomy" id="2607653"/>
    <lineage>
        <taxon>Bacteria</taxon>
        <taxon>Pseudomonadati</taxon>
        <taxon>Bacteroidota</taxon>
        <taxon>Chitinophagia</taxon>
        <taxon>Chitinophagales</taxon>
        <taxon>Chitinophagaceae</taxon>
        <taxon>Chitinophaga</taxon>
    </lineage>
</organism>
<dbReference type="Proteomes" id="UP000324611">
    <property type="component" value="Unassembled WGS sequence"/>
</dbReference>
<name>A0A5B2W5E5_9BACT</name>
<reference evidence="1 2" key="2">
    <citation type="submission" date="2019-09" db="EMBL/GenBank/DDBJ databases">
        <authorList>
            <person name="Jin C."/>
        </authorList>
    </citation>
    <scope>NUCLEOTIDE SEQUENCE [LARGE SCALE GENOMIC DNA]</scope>
    <source>
        <strain evidence="1 2">BN140078</strain>
    </source>
</reference>
<dbReference type="RefSeq" id="WP_149836838.1">
    <property type="nucleotide sequence ID" value="NZ_VUOC01000001.1"/>
</dbReference>
<proteinExistence type="predicted"/>
<keyword evidence="2" id="KW-1185">Reference proteome</keyword>
<dbReference type="EMBL" id="VUOC01000001">
    <property type="protein sequence ID" value="KAA2245449.1"/>
    <property type="molecule type" value="Genomic_DNA"/>
</dbReference>
<dbReference type="AlphaFoldDB" id="A0A5B2W5E5"/>
<evidence type="ECO:0000313" key="1">
    <source>
        <dbReference type="EMBL" id="KAA2245449.1"/>
    </source>
</evidence>
<comment type="caution">
    <text evidence="1">The sequence shown here is derived from an EMBL/GenBank/DDBJ whole genome shotgun (WGS) entry which is preliminary data.</text>
</comment>
<accession>A0A5B2W5E5</accession>
<gene>
    <name evidence="1" type="ORF">F0L74_05685</name>
</gene>